<organism evidence="2 3">
    <name type="scientific">Streptomyces hydrogenans</name>
    <dbReference type="NCBI Taxonomy" id="1873719"/>
    <lineage>
        <taxon>Bacteria</taxon>
        <taxon>Bacillati</taxon>
        <taxon>Actinomycetota</taxon>
        <taxon>Actinomycetes</taxon>
        <taxon>Kitasatosporales</taxon>
        <taxon>Streptomycetaceae</taxon>
        <taxon>Streptomyces</taxon>
    </lineage>
</organism>
<evidence type="ECO:0000256" key="1">
    <source>
        <dbReference type="SAM" id="MobiDB-lite"/>
    </source>
</evidence>
<dbReference type="EMBL" id="BNDW01000040">
    <property type="protein sequence ID" value="GHI23960.1"/>
    <property type="molecule type" value="Genomic_DNA"/>
</dbReference>
<gene>
    <name evidence="2" type="ORF">Shyd_53310</name>
</gene>
<reference evidence="2" key="1">
    <citation type="submission" date="2024-05" db="EMBL/GenBank/DDBJ databases">
        <title>Whole genome shotgun sequence of Streptomyces hydrogenans NBRC 13475.</title>
        <authorList>
            <person name="Komaki H."/>
            <person name="Tamura T."/>
        </authorList>
    </citation>
    <scope>NUCLEOTIDE SEQUENCE</scope>
    <source>
        <strain evidence="2">NBRC 13475</strain>
    </source>
</reference>
<dbReference type="Proteomes" id="UP001052739">
    <property type="component" value="Unassembled WGS sequence"/>
</dbReference>
<protein>
    <submittedName>
        <fullName evidence="2">Uncharacterized protein</fullName>
    </submittedName>
</protein>
<name>A0ABQ3PG27_9ACTN</name>
<feature type="compositionally biased region" description="Low complexity" evidence="1">
    <location>
        <begin position="11"/>
        <end position="29"/>
    </location>
</feature>
<accession>A0ABQ3PG27</accession>
<comment type="caution">
    <text evidence="2">The sequence shown here is derived from an EMBL/GenBank/DDBJ whole genome shotgun (WGS) entry which is preliminary data.</text>
</comment>
<sequence length="80" mass="7984">MVCTERESPEANGAGSSGSQSVVSVPSASRPRGIPVFSSCRRSVAALALVVLSSGETIGWDFSPAGGTSSAAPADTIGWD</sequence>
<feature type="region of interest" description="Disordered" evidence="1">
    <location>
        <begin position="1"/>
        <end position="31"/>
    </location>
</feature>
<proteinExistence type="predicted"/>
<evidence type="ECO:0000313" key="3">
    <source>
        <dbReference type="Proteomes" id="UP001052739"/>
    </source>
</evidence>
<keyword evidence="3" id="KW-1185">Reference proteome</keyword>
<evidence type="ECO:0000313" key="2">
    <source>
        <dbReference type="EMBL" id="GHI23960.1"/>
    </source>
</evidence>